<feature type="compositionally biased region" description="Polar residues" evidence="1">
    <location>
        <begin position="64"/>
        <end position="87"/>
    </location>
</feature>
<keyword evidence="3" id="KW-1185">Reference proteome</keyword>
<name>A0ABV0XCY6_9TELE</name>
<comment type="caution">
    <text evidence="2">The sequence shown here is derived from an EMBL/GenBank/DDBJ whole genome shotgun (WGS) entry which is preliminary data.</text>
</comment>
<feature type="compositionally biased region" description="Low complexity" evidence="1">
    <location>
        <begin position="88"/>
        <end position="101"/>
    </location>
</feature>
<proteinExistence type="predicted"/>
<accession>A0ABV0XCY6</accession>
<gene>
    <name evidence="2" type="ORF">AMECASPLE_008156</name>
</gene>
<organism evidence="2 3">
    <name type="scientific">Ameca splendens</name>
    <dbReference type="NCBI Taxonomy" id="208324"/>
    <lineage>
        <taxon>Eukaryota</taxon>
        <taxon>Metazoa</taxon>
        <taxon>Chordata</taxon>
        <taxon>Craniata</taxon>
        <taxon>Vertebrata</taxon>
        <taxon>Euteleostomi</taxon>
        <taxon>Actinopterygii</taxon>
        <taxon>Neopterygii</taxon>
        <taxon>Teleostei</taxon>
        <taxon>Neoteleostei</taxon>
        <taxon>Acanthomorphata</taxon>
        <taxon>Ovalentaria</taxon>
        <taxon>Atherinomorphae</taxon>
        <taxon>Cyprinodontiformes</taxon>
        <taxon>Goodeidae</taxon>
        <taxon>Ameca</taxon>
    </lineage>
</organism>
<feature type="compositionally biased region" description="Basic and acidic residues" evidence="1">
    <location>
        <begin position="26"/>
        <end position="41"/>
    </location>
</feature>
<evidence type="ECO:0000313" key="3">
    <source>
        <dbReference type="Proteomes" id="UP001469553"/>
    </source>
</evidence>
<feature type="compositionally biased region" description="Basic residues" evidence="1">
    <location>
        <begin position="13"/>
        <end position="25"/>
    </location>
</feature>
<protein>
    <submittedName>
        <fullName evidence="2">Uncharacterized protein</fullName>
    </submittedName>
</protein>
<feature type="region of interest" description="Disordered" evidence="1">
    <location>
        <begin position="1"/>
        <end position="106"/>
    </location>
</feature>
<evidence type="ECO:0000256" key="1">
    <source>
        <dbReference type="SAM" id="MobiDB-lite"/>
    </source>
</evidence>
<reference evidence="2 3" key="1">
    <citation type="submission" date="2021-06" db="EMBL/GenBank/DDBJ databases">
        <authorList>
            <person name="Palmer J.M."/>
        </authorList>
    </citation>
    <scope>NUCLEOTIDE SEQUENCE [LARGE SCALE GENOMIC DNA]</scope>
    <source>
        <strain evidence="2 3">AS_MEX2019</strain>
        <tissue evidence="2">Muscle</tissue>
    </source>
</reference>
<evidence type="ECO:0000313" key="2">
    <source>
        <dbReference type="EMBL" id="MEQ2279317.1"/>
    </source>
</evidence>
<dbReference type="Proteomes" id="UP001469553">
    <property type="component" value="Unassembled WGS sequence"/>
</dbReference>
<sequence length="159" mass="17700">MAILHFLSSSRVARSRSRSPGRRDRRAPSPEKRQEERDRYHPSSQSSLPRGHSRSRSPSEQKRNLLSLSGQMQTAGSSFSPYSSPRVLSQSASPASSLSHSRGCSQERDKAVSSSIVSSVQSKITQVLFFAFISNVSYAELYGLPNKCTEWSSLFLPYK</sequence>
<dbReference type="EMBL" id="JAHRIP010000428">
    <property type="protein sequence ID" value="MEQ2279317.1"/>
    <property type="molecule type" value="Genomic_DNA"/>
</dbReference>